<dbReference type="Pfam" id="PF00144">
    <property type="entry name" value="Beta-lactamase"/>
    <property type="match status" value="1"/>
</dbReference>
<dbReference type="InterPro" id="IPR012338">
    <property type="entry name" value="Beta-lactam/transpept-like"/>
</dbReference>
<dbReference type="Gene3D" id="3.40.710.10">
    <property type="entry name" value="DD-peptidase/beta-lactamase superfamily"/>
    <property type="match status" value="1"/>
</dbReference>
<dbReference type="OrthoDB" id="9799367at2"/>
<evidence type="ECO:0000259" key="1">
    <source>
        <dbReference type="Pfam" id="PF00144"/>
    </source>
</evidence>
<dbReference type="GO" id="GO:0016787">
    <property type="term" value="F:hydrolase activity"/>
    <property type="evidence" value="ECO:0007669"/>
    <property type="project" value="UniProtKB-KW"/>
</dbReference>
<dbReference type="RefSeq" id="WP_150558185.1">
    <property type="nucleotide sequence ID" value="NZ_CABPST010000001.1"/>
</dbReference>
<keyword evidence="2" id="KW-0378">Hydrolase</keyword>
<accession>A0A5E5BKS9</accession>
<dbReference type="InterPro" id="IPR050491">
    <property type="entry name" value="AmpC-like"/>
</dbReference>
<dbReference type="Proteomes" id="UP000382040">
    <property type="component" value="Unassembled WGS sequence"/>
</dbReference>
<proteinExistence type="predicted"/>
<feature type="domain" description="Beta-lactamase-related" evidence="1">
    <location>
        <begin position="23"/>
        <end position="339"/>
    </location>
</feature>
<protein>
    <submittedName>
        <fullName evidence="2">Serine hydrolase</fullName>
    </submittedName>
</protein>
<dbReference type="EMBL" id="CABPST010000001">
    <property type="protein sequence ID" value="VVE86861.1"/>
    <property type="molecule type" value="Genomic_DNA"/>
</dbReference>
<dbReference type="SUPFAM" id="SSF56601">
    <property type="entry name" value="beta-lactamase/transpeptidase-like"/>
    <property type="match status" value="1"/>
</dbReference>
<organism evidence="2 3">
    <name type="scientific">Pandoraea bronchicola</name>
    <dbReference type="NCBI Taxonomy" id="2508287"/>
    <lineage>
        <taxon>Bacteria</taxon>
        <taxon>Pseudomonadati</taxon>
        <taxon>Pseudomonadota</taxon>
        <taxon>Betaproteobacteria</taxon>
        <taxon>Burkholderiales</taxon>
        <taxon>Burkholderiaceae</taxon>
        <taxon>Pandoraea</taxon>
    </lineage>
</organism>
<evidence type="ECO:0000313" key="2">
    <source>
        <dbReference type="EMBL" id="VVE86861.1"/>
    </source>
</evidence>
<sequence>MKAIPTADLLSADQHAALTALFAPYARTDAPGVVIGIARHGEVCYRRAFGMASLEHGRALTAATRLRIGSTSKHFTCLAALLLCEDGRLDADMSVGAYLPELPPSAGAPTLRQLMTHRGGQRCSLDLALLTQGLAVSLAGASLAAQQRQRDENFPPGERMIYSNGGYHLLSLAIERACGMPFGAFLKARIFTPMGMRDTDCVANDMAIVPGMATQHVPDGQGGFQRGVFPSWDVLGEGSIVSTVDDMLRWTAHLRGAKRIGNARTWAQMLDMPVFSSGQRSQYALGLKRNDYRGVELTHHAGGVIGGTSQMVFSAAYGIDIVLLSNGAVGAPVELAKRVIDIVLADVLSGTGAPVPLLAAGHAARLGGYRSPQTNAVYALEDRNGALALTAFHCTMLPMPLFATGDGAEIETGSEGALAVLWGTPDAPQDPSTLRIAHCGHVDTFRRLNEPPELTPEAIASIGGCFESHDANARATIDADDTGLVLHMHGPGGACDYRLAALENDVFGFTPARLTDIMTGILTLVRDAPGGIVTGFHIDTQRSRHLAFTRVCAGACRYPNPLI</sequence>
<dbReference type="AlphaFoldDB" id="A0A5E5BKS9"/>
<dbReference type="PANTHER" id="PTHR46825:SF9">
    <property type="entry name" value="BETA-LACTAMASE-RELATED DOMAIN-CONTAINING PROTEIN"/>
    <property type="match status" value="1"/>
</dbReference>
<keyword evidence="3" id="KW-1185">Reference proteome</keyword>
<dbReference type="PANTHER" id="PTHR46825">
    <property type="entry name" value="D-ALANYL-D-ALANINE-CARBOXYPEPTIDASE/ENDOPEPTIDASE AMPH"/>
    <property type="match status" value="1"/>
</dbReference>
<dbReference type="InterPro" id="IPR001466">
    <property type="entry name" value="Beta-lactam-related"/>
</dbReference>
<evidence type="ECO:0000313" key="3">
    <source>
        <dbReference type="Proteomes" id="UP000382040"/>
    </source>
</evidence>
<name>A0A5E5BKS9_9BURK</name>
<gene>
    <name evidence="2" type="ORF">PBR20603_00784</name>
</gene>
<reference evidence="2 3" key="1">
    <citation type="submission" date="2019-08" db="EMBL/GenBank/DDBJ databases">
        <authorList>
            <person name="Peeters C."/>
        </authorList>
    </citation>
    <scope>NUCLEOTIDE SEQUENCE [LARGE SCALE GENOMIC DNA]</scope>
    <source>
        <strain evidence="2 3">LMG 20603</strain>
    </source>
</reference>